<protein>
    <recommendedName>
        <fullName evidence="9">Pentraxin family member</fullName>
    </recommendedName>
</protein>
<keyword evidence="2" id="KW-0964">Secreted</keyword>
<keyword evidence="3 9" id="KW-0479">Metal-binding</keyword>
<reference evidence="12" key="1">
    <citation type="submission" date="2024-04" db="EMBL/GenBank/DDBJ databases">
        <title>Salinicola lusitanus LLJ914,a marine bacterium isolated from the Okinawa Trough.</title>
        <authorList>
            <person name="Li J."/>
        </authorList>
    </citation>
    <scope>NUCLEOTIDE SEQUENCE [LARGE SCALE GENOMIC DNA]</scope>
</reference>
<comment type="cofactor">
    <cofactor evidence="9">
        <name>Ca(2+)</name>
        <dbReference type="ChEBI" id="CHEBI:29108"/>
    </cofactor>
    <text evidence="9">Binds 2 calcium ions per subunit.</text>
</comment>
<dbReference type="SUPFAM" id="SSF49899">
    <property type="entry name" value="Concanavalin A-like lectins/glucanases"/>
    <property type="match status" value="1"/>
</dbReference>
<evidence type="ECO:0000256" key="9">
    <source>
        <dbReference type="RuleBase" id="RU362112"/>
    </source>
</evidence>
<comment type="subcellular location">
    <subcellularLocation>
        <location evidence="1 9">Secreted</location>
    </subcellularLocation>
</comment>
<keyword evidence="6" id="KW-1015">Disulfide bond</keyword>
<evidence type="ECO:0000256" key="2">
    <source>
        <dbReference type="ARBA" id="ARBA00022525"/>
    </source>
</evidence>
<evidence type="ECO:0000256" key="1">
    <source>
        <dbReference type="ARBA" id="ARBA00004613"/>
    </source>
</evidence>
<dbReference type="EMBL" id="JBBPFD010000014">
    <property type="protein sequence ID" value="KAK7898817.1"/>
    <property type="molecule type" value="Genomic_DNA"/>
</dbReference>
<comment type="caution">
    <text evidence="8">Lacks conserved residue(s) required for the propagation of feature annotation.</text>
</comment>
<evidence type="ECO:0000256" key="7">
    <source>
        <dbReference type="ARBA" id="ARBA00038102"/>
    </source>
</evidence>
<keyword evidence="12" id="KW-1185">Reference proteome</keyword>
<accession>A0AAW0NQY1</accession>
<dbReference type="AlphaFoldDB" id="A0AAW0NQY1"/>
<dbReference type="PRINTS" id="PR00895">
    <property type="entry name" value="PENTAXIN"/>
</dbReference>
<comment type="subunit">
    <text evidence="9">Homopentamer. Pentaxin (or pentraxin) have a discoid arrangement of 5 non-covalently bound subunits.</text>
</comment>
<evidence type="ECO:0000256" key="6">
    <source>
        <dbReference type="ARBA" id="ARBA00023157"/>
    </source>
</evidence>
<keyword evidence="5 9" id="KW-0106">Calcium</keyword>
<dbReference type="GO" id="GO:0046872">
    <property type="term" value="F:metal ion binding"/>
    <property type="evidence" value="ECO:0007669"/>
    <property type="project" value="UniProtKB-KW"/>
</dbReference>
<comment type="caution">
    <text evidence="11">The sequence shown here is derived from an EMBL/GenBank/DDBJ whole genome shotgun (WGS) entry which is preliminary data.</text>
</comment>
<feature type="domain" description="Pentraxin (PTX)" evidence="10">
    <location>
        <begin position="27"/>
        <end position="232"/>
    </location>
</feature>
<dbReference type="PANTHER" id="PTHR45869:SF7">
    <property type="entry name" value="C-REACTIVE PROTEIN"/>
    <property type="match status" value="1"/>
</dbReference>
<evidence type="ECO:0000259" key="10">
    <source>
        <dbReference type="PROSITE" id="PS51828"/>
    </source>
</evidence>
<dbReference type="InterPro" id="IPR013320">
    <property type="entry name" value="ConA-like_dom_sf"/>
</dbReference>
<evidence type="ECO:0000256" key="4">
    <source>
        <dbReference type="ARBA" id="ARBA00022729"/>
    </source>
</evidence>
<dbReference type="GO" id="GO:0005576">
    <property type="term" value="C:extracellular region"/>
    <property type="evidence" value="ECO:0007669"/>
    <property type="project" value="UniProtKB-SubCell"/>
</dbReference>
<keyword evidence="4 9" id="KW-0732">Signal</keyword>
<dbReference type="Gene3D" id="2.60.120.200">
    <property type="match status" value="1"/>
</dbReference>
<dbReference type="Proteomes" id="UP001460270">
    <property type="component" value="Unassembled WGS sequence"/>
</dbReference>
<dbReference type="InterPro" id="IPR001759">
    <property type="entry name" value="PTX_dom"/>
</dbReference>
<dbReference type="Pfam" id="PF00354">
    <property type="entry name" value="Pentaxin"/>
    <property type="match status" value="1"/>
</dbReference>
<dbReference type="PANTHER" id="PTHR45869">
    <property type="entry name" value="C-REACTIVE PROTEIN-RELATED"/>
    <property type="match status" value="1"/>
</dbReference>
<feature type="signal peptide" evidence="9">
    <location>
        <begin position="1"/>
        <end position="23"/>
    </location>
</feature>
<sequence>MGAKMVSIYILLWLMLEIHAVHSQSLKEKMFTFPEENNTTYVRFKISRKDMNATTICLRSYTDLTRDYSLLSLNTPSSVDEILIYREPHFKNTFQVKVGDRVAEFVWQKYELNKWQAICLTWEAGSGLTQLWVNGKGSSRKLTTKSVITGGHFTIVLGQDQNPEESHRSECFVGMMRHLHVWDYVLSEQDIDTYSSAYNMIRFPHGNVLDWSTVQDFDIMGDVVVEKGQRLSN</sequence>
<evidence type="ECO:0000256" key="3">
    <source>
        <dbReference type="ARBA" id="ARBA00022723"/>
    </source>
</evidence>
<dbReference type="InterPro" id="IPR051005">
    <property type="entry name" value="Pentraxin_domain"/>
</dbReference>
<comment type="similarity">
    <text evidence="7 9">Belongs to the pentraxin family.</text>
</comment>
<feature type="chain" id="PRO_5043095669" description="Pentraxin family member" evidence="9">
    <location>
        <begin position="24"/>
        <end position="233"/>
    </location>
</feature>
<dbReference type="PROSITE" id="PS51828">
    <property type="entry name" value="PTX_2"/>
    <property type="match status" value="1"/>
</dbReference>
<evidence type="ECO:0000313" key="11">
    <source>
        <dbReference type="EMBL" id="KAK7898817.1"/>
    </source>
</evidence>
<organism evidence="11 12">
    <name type="scientific">Mugilogobius chulae</name>
    <name type="common">yellowstripe goby</name>
    <dbReference type="NCBI Taxonomy" id="88201"/>
    <lineage>
        <taxon>Eukaryota</taxon>
        <taxon>Metazoa</taxon>
        <taxon>Chordata</taxon>
        <taxon>Craniata</taxon>
        <taxon>Vertebrata</taxon>
        <taxon>Euteleostomi</taxon>
        <taxon>Actinopterygii</taxon>
        <taxon>Neopterygii</taxon>
        <taxon>Teleostei</taxon>
        <taxon>Neoteleostei</taxon>
        <taxon>Acanthomorphata</taxon>
        <taxon>Gobiaria</taxon>
        <taxon>Gobiiformes</taxon>
        <taxon>Gobioidei</taxon>
        <taxon>Gobiidae</taxon>
        <taxon>Gobionellinae</taxon>
        <taxon>Mugilogobius</taxon>
    </lineage>
</organism>
<evidence type="ECO:0000313" key="12">
    <source>
        <dbReference type="Proteomes" id="UP001460270"/>
    </source>
</evidence>
<evidence type="ECO:0000256" key="5">
    <source>
        <dbReference type="ARBA" id="ARBA00022837"/>
    </source>
</evidence>
<name>A0AAW0NQY1_9GOBI</name>
<evidence type="ECO:0000256" key="8">
    <source>
        <dbReference type="PROSITE-ProRule" id="PRU01172"/>
    </source>
</evidence>
<proteinExistence type="inferred from homology"/>
<dbReference type="SMART" id="SM00159">
    <property type="entry name" value="PTX"/>
    <property type="match status" value="1"/>
</dbReference>
<gene>
    <name evidence="11" type="ORF">WMY93_019670</name>
</gene>